<gene>
    <name evidence="2" type="ORF">BS50DRAFT_235582</name>
</gene>
<proteinExistence type="predicted"/>
<evidence type="ECO:0000256" key="1">
    <source>
        <dbReference type="SAM" id="SignalP"/>
    </source>
</evidence>
<keyword evidence="1" id="KW-0732">Signal</keyword>
<dbReference type="EMBL" id="KZ678130">
    <property type="protein sequence ID" value="PSN71766.1"/>
    <property type="molecule type" value="Genomic_DNA"/>
</dbReference>
<accession>A0A2T2P2M7</accession>
<evidence type="ECO:0000313" key="3">
    <source>
        <dbReference type="Proteomes" id="UP000240883"/>
    </source>
</evidence>
<evidence type="ECO:0000313" key="2">
    <source>
        <dbReference type="EMBL" id="PSN71766.1"/>
    </source>
</evidence>
<feature type="signal peptide" evidence="1">
    <location>
        <begin position="1"/>
        <end position="38"/>
    </location>
</feature>
<evidence type="ECO:0008006" key="4">
    <source>
        <dbReference type="Google" id="ProtNLM"/>
    </source>
</evidence>
<protein>
    <recommendedName>
        <fullName evidence="4">Secreted protein</fullName>
    </recommendedName>
</protein>
<reference evidence="2 3" key="1">
    <citation type="journal article" date="2018" name="Front. Microbiol.">
        <title>Genome-Wide Analysis of Corynespora cassiicola Leaf Fall Disease Putative Effectors.</title>
        <authorList>
            <person name="Lopez D."/>
            <person name="Ribeiro S."/>
            <person name="Label P."/>
            <person name="Fumanal B."/>
            <person name="Venisse J.S."/>
            <person name="Kohler A."/>
            <person name="de Oliveira R.R."/>
            <person name="Labutti K."/>
            <person name="Lipzen A."/>
            <person name="Lail K."/>
            <person name="Bauer D."/>
            <person name="Ohm R.A."/>
            <person name="Barry K.W."/>
            <person name="Spatafora J."/>
            <person name="Grigoriev I.V."/>
            <person name="Martin F.M."/>
            <person name="Pujade-Renaud V."/>
        </authorList>
    </citation>
    <scope>NUCLEOTIDE SEQUENCE [LARGE SCALE GENOMIC DNA]</scope>
    <source>
        <strain evidence="2 3">Philippines</strain>
    </source>
</reference>
<feature type="chain" id="PRO_5015773796" description="Secreted protein" evidence="1">
    <location>
        <begin position="39"/>
        <end position="94"/>
    </location>
</feature>
<name>A0A2T2P2M7_CORCC</name>
<organism evidence="2 3">
    <name type="scientific">Corynespora cassiicola Philippines</name>
    <dbReference type="NCBI Taxonomy" id="1448308"/>
    <lineage>
        <taxon>Eukaryota</taxon>
        <taxon>Fungi</taxon>
        <taxon>Dikarya</taxon>
        <taxon>Ascomycota</taxon>
        <taxon>Pezizomycotina</taxon>
        <taxon>Dothideomycetes</taxon>
        <taxon>Pleosporomycetidae</taxon>
        <taxon>Pleosporales</taxon>
        <taxon>Corynesporascaceae</taxon>
        <taxon>Corynespora</taxon>
    </lineage>
</organism>
<keyword evidence="3" id="KW-1185">Reference proteome</keyword>
<dbReference type="AlphaFoldDB" id="A0A2T2P2M7"/>
<sequence>MKWARHHPWSSASQHERQNLHILSALLVWLASPRLGWSRRAVSSVGCSAGRNSWQRWTRGGGTGRRVYLGVYLRLRLLRCCGAAMLPLASATCV</sequence>
<dbReference type="Proteomes" id="UP000240883">
    <property type="component" value="Unassembled WGS sequence"/>
</dbReference>